<dbReference type="GO" id="GO:0051028">
    <property type="term" value="P:mRNA transport"/>
    <property type="evidence" value="ECO:0007669"/>
    <property type="project" value="UniProtKB-UniRule"/>
</dbReference>
<feature type="domain" description="NTF2" evidence="2">
    <location>
        <begin position="1"/>
        <end position="53"/>
    </location>
</feature>
<dbReference type="EMBL" id="GL348714">
    <property type="protein sequence ID" value="EFH62989.1"/>
    <property type="molecule type" value="Genomic_DNA"/>
</dbReference>
<evidence type="ECO:0000313" key="4">
    <source>
        <dbReference type="Proteomes" id="UP000008694"/>
    </source>
</evidence>
<dbReference type="STRING" id="81972.D7KYL6"/>
<proteinExistence type="predicted"/>
<dbReference type="Gene3D" id="3.10.450.50">
    <property type="match status" value="1"/>
</dbReference>
<comment type="subcellular location">
    <subcellularLocation>
        <location evidence="1">Cytoplasm</location>
    </subcellularLocation>
    <subcellularLocation>
        <location evidence="1">Nucleus</location>
    </subcellularLocation>
</comment>
<keyword evidence="1" id="KW-0653">Protein transport</keyword>
<dbReference type="GO" id="GO:0005634">
    <property type="term" value="C:nucleus"/>
    <property type="evidence" value="ECO:0007669"/>
    <property type="project" value="UniProtKB-SubCell"/>
</dbReference>
<dbReference type="HOGENOM" id="CLU_2430051_0_0_1"/>
<dbReference type="eggNOG" id="KOG2104">
    <property type="taxonomic scope" value="Eukaryota"/>
</dbReference>
<dbReference type="InterPro" id="IPR032710">
    <property type="entry name" value="NTF2-like_dom_sf"/>
</dbReference>
<organism evidence="4">
    <name type="scientific">Arabidopsis lyrata subsp. lyrata</name>
    <name type="common">Lyre-leaved rock-cress</name>
    <dbReference type="NCBI Taxonomy" id="81972"/>
    <lineage>
        <taxon>Eukaryota</taxon>
        <taxon>Viridiplantae</taxon>
        <taxon>Streptophyta</taxon>
        <taxon>Embryophyta</taxon>
        <taxon>Tracheophyta</taxon>
        <taxon>Spermatophyta</taxon>
        <taxon>Magnoliopsida</taxon>
        <taxon>eudicotyledons</taxon>
        <taxon>Gunneridae</taxon>
        <taxon>Pentapetalae</taxon>
        <taxon>rosids</taxon>
        <taxon>malvids</taxon>
        <taxon>Brassicales</taxon>
        <taxon>Brassicaceae</taxon>
        <taxon>Camelineae</taxon>
        <taxon>Arabidopsis</taxon>
    </lineage>
</organism>
<dbReference type="Pfam" id="PF02136">
    <property type="entry name" value="NTF2"/>
    <property type="match status" value="1"/>
</dbReference>
<dbReference type="PANTHER" id="PTHR12612">
    <property type="entry name" value="NUCLEAR TRANSPORT FACTOR 2"/>
    <property type="match status" value="1"/>
</dbReference>
<sequence>MIQKKILQCKHDISTVDCQPSGPASGMLVFVSGNLQLAGEEHALKFSQVCVLTLYPMSWITESAASHLVPAKLKAPLLAMLRSSWACNALK</sequence>
<dbReference type="Proteomes" id="UP000008694">
    <property type="component" value="Unassembled WGS sequence"/>
</dbReference>
<keyword evidence="4" id="KW-1185">Reference proteome</keyword>
<dbReference type="Gramene" id="scaffold_200814.1">
    <property type="protein sequence ID" value="scaffold_200814.1"/>
    <property type="gene ID" value="scaffold_200814.1"/>
</dbReference>
<dbReference type="GO" id="GO:0006913">
    <property type="term" value="P:nucleocytoplasmic transport"/>
    <property type="evidence" value="ECO:0007669"/>
    <property type="project" value="UniProtKB-UniRule"/>
</dbReference>
<keyword evidence="1" id="KW-0963">Cytoplasm</keyword>
<dbReference type="SUPFAM" id="SSF54427">
    <property type="entry name" value="NTF2-like"/>
    <property type="match status" value="1"/>
</dbReference>
<dbReference type="GO" id="GO:0005737">
    <property type="term" value="C:cytoplasm"/>
    <property type="evidence" value="ECO:0007669"/>
    <property type="project" value="UniProtKB-SubCell"/>
</dbReference>
<name>D7KYL6_ARALL</name>
<keyword evidence="1" id="KW-0539">Nucleus</keyword>
<dbReference type="PROSITE" id="PS50177">
    <property type="entry name" value="NTF2_DOMAIN"/>
    <property type="match status" value="1"/>
</dbReference>
<gene>
    <name evidence="3" type="ORF">ARALYDRAFT_893740</name>
</gene>
<dbReference type="AlphaFoldDB" id="D7KYL6"/>
<keyword evidence="1" id="KW-0813">Transport</keyword>
<evidence type="ECO:0000313" key="3">
    <source>
        <dbReference type="EMBL" id="EFH62989.1"/>
    </source>
</evidence>
<dbReference type="InterPro" id="IPR002075">
    <property type="entry name" value="NTF2_dom"/>
</dbReference>
<accession>D7KYL6</accession>
<evidence type="ECO:0000259" key="2">
    <source>
        <dbReference type="PROSITE" id="PS50177"/>
    </source>
</evidence>
<reference evidence="4" key="1">
    <citation type="journal article" date="2011" name="Nat. Genet.">
        <title>The Arabidopsis lyrata genome sequence and the basis of rapid genome size change.</title>
        <authorList>
            <person name="Hu T.T."/>
            <person name="Pattyn P."/>
            <person name="Bakker E.G."/>
            <person name="Cao J."/>
            <person name="Cheng J.-F."/>
            <person name="Clark R.M."/>
            <person name="Fahlgren N."/>
            <person name="Fawcett J.A."/>
            <person name="Grimwood J."/>
            <person name="Gundlach H."/>
            <person name="Haberer G."/>
            <person name="Hollister J.D."/>
            <person name="Ossowski S."/>
            <person name="Ottilar R.P."/>
            <person name="Salamov A.A."/>
            <person name="Schneeberger K."/>
            <person name="Spannagl M."/>
            <person name="Wang X."/>
            <person name="Yang L."/>
            <person name="Nasrallah M.E."/>
            <person name="Bergelson J."/>
            <person name="Carrington J.C."/>
            <person name="Gaut B.S."/>
            <person name="Schmutz J."/>
            <person name="Mayer K.F.X."/>
            <person name="Van de Peer Y."/>
            <person name="Grigoriev I.V."/>
            <person name="Nordborg M."/>
            <person name="Weigel D."/>
            <person name="Guo Y.-L."/>
        </authorList>
    </citation>
    <scope>NUCLEOTIDE SEQUENCE [LARGE SCALE GENOMIC DNA]</scope>
    <source>
        <strain evidence="4">cv. MN47</strain>
    </source>
</reference>
<dbReference type="GO" id="GO:0015031">
    <property type="term" value="P:protein transport"/>
    <property type="evidence" value="ECO:0007669"/>
    <property type="project" value="UniProtKB-KW"/>
</dbReference>
<dbReference type="InterPro" id="IPR045875">
    <property type="entry name" value="NTF2"/>
</dbReference>
<dbReference type="InterPro" id="IPR018222">
    <property type="entry name" value="Nuclear_transport_factor_2_euk"/>
</dbReference>
<evidence type="ECO:0000256" key="1">
    <source>
        <dbReference type="RuleBase" id="RU369002"/>
    </source>
</evidence>
<comment type="function">
    <text evidence="1">Has a role in nuclear-cytoplasmic transport of proteins and mRNAs.</text>
</comment>
<protein>
    <recommendedName>
        <fullName evidence="2">NTF2 domain-containing protein</fullName>
    </recommendedName>
</protein>